<dbReference type="SMART" id="SM01018">
    <property type="entry name" value="B12-binding_2"/>
    <property type="match status" value="1"/>
</dbReference>
<evidence type="ECO:0000259" key="22">
    <source>
        <dbReference type="PROSITE" id="PS51332"/>
    </source>
</evidence>
<organism evidence="24 25">
    <name type="scientific">Helicovermis profundi</name>
    <dbReference type="NCBI Taxonomy" id="3065157"/>
    <lineage>
        <taxon>Bacteria</taxon>
        <taxon>Bacillati</taxon>
        <taxon>Bacillota</taxon>
        <taxon>Clostridia</taxon>
        <taxon>Helicovermis</taxon>
    </lineage>
</organism>
<dbReference type="SUPFAM" id="SSF52242">
    <property type="entry name" value="Cobalamin (vitamin B12)-binding domain"/>
    <property type="match status" value="1"/>
</dbReference>
<dbReference type="Gene3D" id="1.10.1240.10">
    <property type="entry name" value="Methionine synthase domain"/>
    <property type="match status" value="1"/>
</dbReference>
<dbReference type="GO" id="GO:0032259">
    <property type="term" value="P:methylation"/>
    <property type="evidence" value="ECO:0007669"/>
    <property type="project" value="UniProtKB-KW"/>
</dbReference>
<dbReference type="InterPro" id="IPR017215">
    <property type="entry name" value="MetH_bac"/>
</dbReference>
<dbReference type="PROSITE" id="PS51337">
    <property type="entry name" value="B12_BINDING_NTER"/>
    <property type="match status" value="1"/>
</dbReference>
<dbReference type="Gene3D" id="3.20.20.20">
    <property type="entry name" value="Dihydropteroate synthase-like"/>
    <property type="match status" value="1"/>
</dbReference>
<comment type="function">
    <text evidence="17">Catalyzes the transfer of a methyl group from methyl-cobalamin to homocysteine, yielding enzyme-bound cob(I)alamin and methionine. Subsequently, remethylates the cofactor using methyltetrahydrofolate.</text>
</comment>
<evidence type="ECO:0000256" key="1">
    <source>
        <dbReference type="ARBA" id="ARBA00001700"/>
    </source>
</evidence>
<dbReference type="GO" id="GO:0005829">
    <property type="term" value="C:cytosol"/>
    <property type="evidence" value="ECO:0007669"/>
    <property type="project" value="TreeGrafter"/>
</dbReference>
<dbReference type="PROSITE" id="PS50972">
    <property type="entry name" value="PTERIN_BINDING"/>
    <property type="match status" value="1"/>
</dbReference>
<dbReference type="PIRSF" id="PIRSF037472">
    <property type="entry name" value="DHPS_mtfrase"/>
    <property type="match status" value="1"/>
</dbReference>
<keyword evidence="12" id="KW-0949">S-adenosyl-L-methionine</keyword>
<evidence type="ECO:0000256" key="2">
    <source>
        <dbReference type="ARBA" id="ARBA00001947"/>
    </source>
</evidence>
<evidence type="ECO:0000259" key="21">
    <source>
        <dbReference type="PROSITE" id="PS50972"/>
    </source>
</evidence>
<evidence type="ECO:0000256" key="11">
    <source>
        <dbReference type="ARBA" id="ARBA00022679"/>
    </source>
</evidence>
<evidence type="ECO:0000256" key="17">
    <source>
        <dbReference type="ARBA" id="ARBA00025552"/>
    </source>
</evidence>
<keyword evidence="9" id="KW-0028">Amino-acid biosynthesis</keyword>
<evidence type="ECO:0000256" key="4">
    <source>
        <dbReference type="ARBA" id="ARBA00005178"/>
    </source>
</evidence>
<feature type="domain" description="Pterin-binding" evidence="21">
    <location>
        <begin position="312"/>
        <end position="556"/>
    </location>
</feature>
<dbReference type="InterPro" id="IPR036594">
    <property type="entry name" value="Meth_synthase_dom"/>
</dbReference>
<keyword evidence="15" id="KW-0486">Methionine biosynthesis</keyword>
<evidence type="ECO:0000256" key="8">
    <source>
        <dbReference type="ARBA" id="ARBA00022603"/>
    </source>
</evidence>
<dbReference type="PROSITE" id="PS50970">
    <property type="entry name" value="HCY"/>
    <property type="match status" value="1"/>
</dbReference>
<evidence type="ECO:0000256" key="16">
    <source>
        <dbReference type="ARBA" id="ARBA00023285"/>
    </source>
</evidence>
<comment type="similarity">
    <text evidence="5">Belongs to the vitamin-B12 dependent methionine synthase family.</text>
</comment>
<reference evidence="24 25" key="1">
    <citation type="submission" date="2023-08" db="EMBL/GenBank/DDBJ databases">
        <title>Helicovermis profunda gen. nov., sp. nov., a novel mesophilic, fermentative bacterium within the Bacillota from a deep-sea hydrothermal vent chimney.</title>
        <authorList>
            <person name="Miyazaki U."/>
            <person name="Mizutani D."/>
            <person name="Hashimoto Y."/>
            <person name="Tame A."/>
            <person name="Sawayama S."/>
            <person name="Miyazaki J."/>
            <person name="Takai K."/>
            <person name="Nakagawa S."/>
        </authorList>
    </citation>
    <scope>NUCLEOTIDE SEQUENCE [LARGE SCALE GENOMIC DNA]</scope>
    <source>
        <strain evidence="24 25">S502</strain>
    </source>
</reference>
<dbReference type="Gene3D" id="3.20.20.330">
    <property type="entry name" value="Homocysteine-binding-like domain"/>
    <property type="match status" value="1"/>
</dbReference>
<sequence length="807" mass="89664">MSILKKLGKELIIFDGAMGTMLQANGLKVGAIPEELNIEHSDIIIKIHKDYIDAGANIITTNTFGANKYKLSSSKYTLEEIINSAVTNAKEASKNSDSLIAFDIGPVGKMMKPIGNMDFESAYNYFKDQVVIASKLEVDIFLIETMSDIGEMRAAVLAVKENSNLPVFATMTFNNDERTVTGTDPENMVLILESIGVDALGVNCSLGPNELKPIVKRILEFSKTPVIVQANAGLPSKTNGFTTFSINSIDYSKVIREFVESGVAVIGGCCGTNPNYVKEFSKLKPLYKKNTNYNKEDFVCTSIKRVPLNNKITIIGERINPSGNKKLKQEFKNNNQLYAVKEAFKQIENGAEILDINTSLPEIDEELFMKNIVSEFSGLVDAPLQIDSTKPKVIETALRHYSGVAIINSVNGKQKSMDSIFPLAKKYGSYVVALCFDEKGIPKTASERILVAEKLIKRAKEYGIKEERLLIDCLVLTASAQQEAVMETLKAIKIIKSKYNVKTTLGLSNVSYGLPFRTLINRTYFAMALSYGLDTVIIDPSADGIMDTLKAFNVLANYDKGAVKYIEYNENRPVVEKNTVNKENHTVKKTITSNIEYENYLSKFLLEGDTNEVISYTNTLIEKIQPLEIVNLHLIPSLDEIGLMYEKKEIFLPQLIRAAETIASAFEIVKEKILSNNNGNENISKGKIILATVEGDVHDIGKNLVKILLENYGYDIIDLGKDVAIHKVIEAIKKYNVKLVGLSALMTTTVENMETTIKEIRKNFDDITVFVGGAVLTKDYAMKIDADHYCKDARESVVTANEYFSRK</sequence>
<dbReference type="Pfam" id="PF02310">
    <property type="entry name" value="B12-binding"/>
    <property type="match status" value="1"/>
</dbReference>
<gene>
    <name evidence="24" type="ORF">HLPR_19700</name>
</gene>
<name>A0AAU9END7_9FIRM</name>
<comment type="cofactor">
    <cofactor evidence="3">
        <name>methylcob(III)alamin</name>
        <dbReference type="ChEBI" id="CHEBI:28115"/>
    </cofactor>
</comment>
<evidence type="ECO:0000256" key="12">
    <source>
        <dbReference type="ARBA" id="ARBA00022691"/>
    </source>
</evidence>
<comment type="catalytic activity">
    <reaction evidence="1">
        <text>(6S)-5-methyl-5,6,7,8-tetrahydrofolate + L-homocysteine = (6S)-5,6,7,8-tetrahydrofolate + L-methionine</text>
        <dbReference type="Rhea" id="RHEA:11172"/>
        <dbReference type="ChEBI" id="CHEBI:18608"/>
        <dbReference type="ChEBI" id="CHEBI:57453"/>
        <dbReference type="ChEBI" id="CHEBI:57844"/>
        <dbReference type="ChEBI" id="CHEBI:58199"/>
        <dbReference type="EC" id="2.1.1.13"/>
    </reaction>
</comment>
<evidence type="ECO:0000256" key="19">
    <source>
        <dbReference type="PROSITE-ProRule" id="PRU00333"/>
    </source>
</evidence>
<dbReference type="Proteomes" id="UP001321786">
    <property type="component" value="Chromosome"/>
</dbReference>
<dbReference type="Gene3D" id="3.40.50.280">
    <property type="entry name" value="Cobalamin-binding domain"/>
    <property type="match status" value="1"/>
</dbReference>
<keyword evidence="14 19" id="KW-0862">Zinc</keyword>
<proteinExistence type="inferred from homology"/>
<dbReference type="InterPro" id="IPR003759">
    <property type="entry name" value="Cbl-bd_cap"/>
</dbReference>
<comment type="cofactor">
    <cofactor evidence="2 19">
        <name>Zn(2+)</name>
        <dbReference type="ChEBI" id="CHEBI:29105"/>
    </cofactor>
</comment>
<dbReference type="InterPro" id="IPR000489">
    <property type="entry name" value="Pterin-binding_dom"/>
</dbReference>
<dbReference type="NCBIfam" id="NF005719">
    <property type="entry name" value="PRK07535.1"/>
    <property type="match status" value="1"/>
</dbReference>
<dbReference type="GO" id="GO:0046872">
    <property type="term" value="F:metal ion binding"/>
    <property type="evidence" value="ECO:0007669"/>
    <property type="project" value="UniProtKB-KW"/>
</dbReference>
<evidence type="ECO:0000313" key="24">
    <source>
        <dbReference type="EMBL" id="BEP29639.1"/>
    </source>
</evidence>
<feature type="binding site" evidence="19">
    <location>
        <position position="204"/>
    </location>
    <ligand>
        <name>Zn(2+)</name>
        <dbReference type="ChEBI" id="CHEBI:29105"/>
    </ligand>
</feature>
<keyword evidence="11 19" id="KW-0808">Transferase</keyword>
<feature type="binding site" evidence="19">
    <location>
        <position position="269"/>
    </location>
    <ligand>
        <name>Zn(2+)</name>
        <dbReference type="ChEBI" id="CHEBI:29105"/>
    </ligand>
</feature>
<evidence type="ECO:0000256" key="13">
    <source>
        <dbReference type="ARBA" id="ARBA00022723"/>
    </source>
</evidence>
<feature type="binding site" evidence="19">
    <location>
        <position position="270"/>
    </location>
    <ligand>
        <name>Zn(2+)</name>
        <dbReference type="ChEBI" id="CHEBI:29105"/>
    </ligand>
</feature>
<dbReference type="AlphaFoldDB" id="A0AAU9END7"/>
<dbReference type="SUPFAM" id="SSF51717">
    <property type="entry name" value="Dihydropteroate synthetase-like"/>
    <property type="match status" value="1"/>
</dbReference>
<evidence type="ECO:0000256" key="14">
    <source>
        <dbReference type="ARBA" id="ARBA00022833"/>
    </source>
</evidence>
<comment type="pathway">
    <text evidence="4">Amino-acid biosynthesis; L-methionine biosynthesis via de novo pathway; L-methionine from L-homocysteine (MetH route): step 1/1.</text>
</comment>
<evidence type="ECO:0000256" key="5">
    <source>
        <dbReference type="ARBA" id="ARBA00010398"/>
    </source>
</evidence>
<dbReference type="PROSITE" id="PS51332">
    <property type="entry name" value="B12_BINDING"/>
    <property type="match status" value="1"/>
</dbReference>
<dbReference type="GO" id="GO:0008705">
    <property type="term" value="F:methionine synthase activity"/>
    <property type="evidence" value="ECO:0007669"/>
    <property type="project" value="UniProtKB-EC"/>
</dbReference>
<accession>A0AAU9END7</accession>
<dbReference type="InterPro" id="IPR003726">
    <property type="entry name" value="HCY_dom"/>
</dbReference>
<dbReference type="Pfam" id="PF02607">
    <property type="entry name" value="B12-binding_2"/>
    <property type="match status" value="1"/>
</dbReference>
<keyword evidence="10" id="KW-0846">Cobalamin</keyword>
<dbReference type="InterPro" id="IPR036724">
    <property type="entry name" value="Cobalamin-bd_sf"/>
</dbReference>
<dbReference type="GO" id="GO:0046653">
    <property type="term" value="P:tetrahydrofolate metabolic process"/>
    <property type="evidence" value="ECO:0007669"/>
    <property type="project" value="TreeGrafter"/>
</dbReference>
<dbReference type="EMBL" id="AP028654">
    <property type="protein sequence ID" value="BEP29639.1"/>
    <property type="molecule type" value="Genomic_DNA"/>
</dbReference>
<evidence type="ECO:0000256" key="10">
    <source>
        <dbReference type="ARBA" id="ARBA00022628"/>
    </source>
</evidence>
<dbReference type="InterPro" id="IPR050554">
    <property type="entry name" value="Met_Synthase/Corrinoid"/>
</dbReference>
<keyword evidence="13 19" id="KW-0479">Metal-binding</keyword>
<dbReference type="SUPFAM" id="SSF47644">
    <property type="entry name" value="Methionine synthase domain"/>
    <property type="match status" value="1"/>
</dbReference>
<dbReference type="GO" id="GO:0050667">
    <property type="term" value="P:homocysteine metabolic process"/>
    <property type="evidence" value="ECO:0007669"/>
    <property type="project" value="TreeGrafter"/>
</dbReference>
<keyword evidence="8 19" id="KW-0489">Methyltransferase</keyword>
<evidence type="ECO:0000256" key="15">
    <source>
        <dbReference type="ARBA" id="ARBA00023167"/>
    </source>
</evidence>
<dbReference type="PANTHER" id="PTHR45833">
    <property type="entry name" value="METHIONINE SYNTHASE"/>
    <property type="match status" value="1"/>
</dbReference>
<evidence type="ECO:0000256" key="9">
    <source>
        <dbReference type="ARBA" id="ARBA00022605"/>
    </source>
</evidence>
<dbReference type="RefSeq" id="WP_338535264.1">
    <property type="nucleotide sequence ID" value="NZ_AP028654.1"/>
</dbReference>
<dbReference type="InterPro" id="IPR036589">
    <property type="entry name" value="HCY_dom_sf"/>
</dbReference>
<dbReference type="EC" id="2.1.1.13" evidence="6"/>
<dbReference type="InterPro" id="IPR011005">
    <property type="entry name" value="Dihydropteroate_synth-like_sf"/>
</dbReference>
<feature type="domain" description="B12-binding N-terminal" evidence="23">
    <location>
        <begin position="588"/>
        <end position="681"/>
    </location>
</feature>
<dbReference type="InterPro" id="IPR006158">
    <property type="entry name" value="Cobalamin-bd"/>
</dbReference>
<evidence type="ECO:0000259" key="23">
    <source>
        <dbReference type="PROSITE" id="PS51337"/>
    </source>
</evidence>
<evidence type="ECO:0000256" key="6">
    <source>
        <dbReference type="ARBA" id="ARBA00012032"/>
    </source>
</evidence>
<evidence type="ECO:0000256" key="3">
    <source>
        <dbReference type="ARBA" id="ARBA00001956"/>
    </source>
</evidence>
<evidence type="ECO:0000259" key="20">
    <source>
        <dbReference type="PROSITE" id="PS50970"/>
    </source>
</evidence>
<dbReference type="Pfam" id="PF02574">
    <property type="entry name" value="S-methyl_trans"/>
    <property type="match status" value="1"/>
</dbReference>
<dbReference type="KEGG" id="hprf:HLPR_19700"/>
<keyword evidence="16" id="KW-0170">Cobalt</keyword>
<evidence type="ECO:0000256" key="7">
    <source>
        <dbReference type="ARBA" id="ARBA00013998"/>
    </source>
</evidence>
<protein>
    <recommendedName>
        <fullName evidence="7">Methionine synthase</fullName>
        <ecNumber evidence="6">2.1.1.13</ecNumber>
    </recommendedName>
    <alternativeName>
        <fullName evidence="18">5-methyltetrahydrofolate--homocysteine methyltransferase</fullName>
    </alternativeName>
</protein>
<evidence type="ECO:0000313" key="25">
    <source>
        <dbReference type="Proteomes" id="UP001321786"/>
    </source>
</evidence>
<dbReference type="GO" id="GO:0031419">
    <property type="term" value="F:cobalamin binding"/>
    <property type="evidence" value="ECO:0007669"/>
    <property type="project" value="UniProtKB-KW"/>
</dbReference>
<dbReference type="SUPFAM" id="SSF82282">
    <property type="entry name" value="Homocysteine S-methyltransferase"/>
    <property type="match status" value="1"/>
</dbReference>
<feature type="domain" description="B12-binding" evidence="22">
    <location>
        <begin position="685"/>
        <end position="807"/>
    </location>
</feature>
<feature type="domain" description="Hcy-binding" evidence="20">
    <location>
        <begin position="1"/>
        <end position="284"/>
    </location>
</feature>
<dbReference type="PANTHER" id="PTHR45833:SF1">
    <property type="entry name" value="METHIONINE SYNTHASE"/>
    <property type="match status" value="1"/>
</dbReference>
<evidence type="ECO:0000256" key="18">
    <source>
        <dbReference type="ARBA" id="ARBA00031040"/>
    </source>
</evidence>
<keyword evidence="25" id="KW-1185">Reference proteome</keyword>
<dbReference type="Pfam" id="PF00809">
    <property type="entry name" value="Pterin_bind"/>
    <property type="match status" value="1"/>
</dbReference>